<dbReference type="InterPro" id="IPR001387">
    <property type="entry name" value="Cro/C1-type_HTH"/>
</dbReference>
<evidence type="ECO:0000313" key="2">
    <source>
        <dbReference type="EMBL" id="GAA0936453.1"/>
    </source>
</evidence>
<dbReference type="SMART" id="SM00530">
    <property type="entry name" value="HTH_XRE"/>
    <property type="match status" value="1"/>
</dbReference>
<dbReference type="PROSITE" id="PS50943">
    <property type="entry name" value="HTH_CROC1"/>
    <property type="match status" value="1"/>
</dbReference>
<dbReference type="Proteomes" id="UP001501578">
    <property type="component" value="Unassembled WGS sequence"/>
</dbReference>
<organism evidence="2 3">
    <name type="scientific">Nonomuraea longicatena</name>
    <dbReference type="NCBI Taxonomy" id="83682"/>
    <lineage>
        <taxon>Bacteria</taxon>
        <taxon>Bacillati</taxon>
        <taxon>Actinomycetota</taxon>
        <taxon>Actinomycetes</taxon>
        <taxon>Streptosporangiales</taxon>
        <taxon>Streptosporangiaceae</taxon>
        <taxon>Nonomuraea</taxon>
    </lineage>
</organism>
<feature type="domain" description="HTH cro/C1-type" evidence="1">
    <location>
        <begin position="34"/>
        <end position="77"/>
    </location>
</feature>
<dbReference type="SUPFAM" id="SSF47413">
    <property type="entry name" value="lambda repressor-like DNA-binding domains"/>
    <property type="match status" value="1"/>
</dbReference>
<comment type="caution">
    <text evidence="2">The sequence shown here is derived from an EMBL/GenBank/DDBJ whole genome shotgun (WGS) entry which is preliminary data.</text>
</comment>
<evidence type="ECO:0000313" key="3">
    <source>
        <dbReference type="Proteomes" id="UP001501578"/>
    </source>
</evidence>
<name>A0ABN1Q2C7_9ACTN</name>
<dbReference type="Pfam" id="PF01381">
    <property type="entry name" value="HTH_3"/>
    <property type="match status" value="1"/>
</dbReference>
<dbReference type="EMBL" id="BAAAHQ010000023">
    <property type="protein sequence ID" value="GAA0936453.1"/>
    <property type="molecule type" value="Genomic_DNA"/>
</dbReference>
<keyword evidence="3" id="KW-1185">Reference proteome</keyword>
<accession>A0ABN1Q2C7</accession>
<dbReference type="Gene3D" id="1.10.260.40">
    <property type="entry name" value="lambda repressor-like DNA-binding domains"/>
    <property type="match status" value="1"/>
</dbReference>
<dbReference type="RefSeq" id="WP_343951925.1">
    <property type="nucleotide sequence ID" value="NZ_BAAAHQ010000023.1"/>
</dbReference>
<dbReference type="CDD" id="cd00093">
    <property type="entry name" value="HTH_XRE"/>
    <property type="match status" value="1"/>
</dbReference>
<reference evidence="2 3" key="1">
    <citation type="journal article" date="2019" name="Int. J. Syst. Evol. Microbiol.">
        <title>The Global Catalogue of Microorganisms (GCM) 10K type strain sequencing project: providing services to taxonomists for standard genome sequencing and annotation.</title>
        <authorList>
            <consortium name="The Broad Institute Genomics Platform"/>
            <consortium name="The Broad Institute Genome Sequencing Center for Infectious Disease"/>
            <person name="Wu L."/>
            <person name="Ma J."/>
        </authorList>
    </citation>
    <scope>NUCLEOTIDE SEQUENCE [LARGE SCALE GENOMIC DNA]</scope>
    <source>
        <strain evidence="2 3">JCM 11136</strain>
    </source>
</reference>
<proteinExistence type="predicted"/>
<evidence type="ECO:0000259" key="1">
    <source>
        <dbReference type="PROSITE" id="PS50943"/>
    </source>
</evidence>
<protein>
    <submittedName>
        <fullName evidence="2">Helix-turn-helix domain-containing protein</fullName>
    </submittedName>
</protein>
<dbReference type="InterPro" id="IPR010982">
    <property type="entry name" value="Lambda_DNA-bd_dom_sf"/>
</dbReference>
<sequence>MASPPDGRKSFADKLNLLFETVRPREAHREYTNSEVAAATDVSASYIGYLRKGVRDNPSVETIQALARFFEVRPSYFVDEEADEEHAAAVEARLRLVQALNDPGIKRLAMRAMEAELSPAAIDAITAMIDQVRQLEESIAPKPPRKRDPGQA</sequence>
<gene>
    <name evidence="2" type="ORF">GCM10009560_45130</name>
</gene>